<name>A0ABR1LRL2_9PEZI</name>
<reference evidence="2 3" key="1">
    <citation type="submission" date="2024-04" db="EMBL/GenBank/DDBJ databases">
        <title>Phyllosticta paracitricarpa is synonymous to the EU quarantine fungus P. citricarpa based on phylogenomic analyses.</title>
        <authorList>
            <consortium name="Lawrence Berkeley National Laboratory"/>
            <person name="Van Ingen-Buijs V.A."/>
            <person name="Van Westerhoven A.C."/>
            <person name="Haridas S."/>
            <person name="Skiadas P."/>
            <person name="Martin F."/>
            <person name="Groenewald J.Z."/>
            <person name="Crous P.W."/>
            <person name="Seidl M.F."/>
        </authorList>
    </citation>
    <scope>NUCLEOTIDE SEQUENCE [LARGE SCALE GENOMIC DNA]</scope>
    <source>
        <strain evidence="2 3">CBS 122670</strain>
    </source>
</reference>
<dbReference type="Proteomes" id="UP001365128">
    <property type="component" value="Unassembled WGS sequence"/>
</dbReference>
<proteinExistence type="predicted"/>
<evidence type="ECO:0008006" key="4">
    <source>
        <dbReference type="Google" id="ProtNLM"/>
    </source>
</evidence>
<keyword evidence="3" id="KW-1185">Reference proteome</keyword>
<accession>A0ABR1LRL2</accession>
<dbReference type="EMBL" id="JBBPDW010000032">
    <property type="protein sequence ID" value="KAK7537816.1"/>
    <property type="molecule type" value="Genomic_DNA"/>
</dbReference>
<feature type="region of interest" description="Disordered" evidence="1">
    <location>
        <begin position="525"/>
        <end position="554"/>
    </location>
</feature>
<evidence type="ECO:0000313" key="2">
    <source>
        <dbReference type="EMBL" id="KAK7537816.1"/>
    </source>
</evidence>
<evidence type="ECO:0000313" key="3">
    <source>
        <dbReference type="Proteomes" id="UP001365128"/>
    </source>
</evidence>
<gene>
    <name evidence="2" type="ORF">IWX46DRAFT_629124</name>
</gene>
<organism evidence="2 3">
    <name type="scientific">Phyllosticta citricarpa</name>
    <dbReference type="NCBI Taxonomy" id="55181"/>
    <lineage>
        <taxon>Eukaryota</taxon>
        <taxon>Fungi</taxon>
        <taxon>Dikarya</taxon>
        <taxon>Ascomycota</taxon>
        <taxon>Pezizomycotina</taxon>
        <taxon>Dothideomycetes</taxon>
        <taxon>Dothideomycetes incertae sedis</taxon>
        <taxon>Botryosphaeriales</taxon>
        <taxon>Phyllostictaceae</taxon>
        <taxon>Phyllosticta</taxon>
    </lineage>
</organism>
<sequence length="726" mass="80892">MEGTLAPFNPSSPLVLVVFFLRRSRGDAVVSTSTLRQLCSMLASLPERLRNEPNSYFHILHECCSSSAHPANNRLIFKGILLGQPTWVLTANPDRFTRRTDEVEELARILRETGGGWMTTGVNDDDVELSEWVHVEGTYEKSIMDQIKAGREKALQAGFYQRTIASIIRLLNEEAKKEPFPQLDKLRDALELCFKQHDVSSVLLCVRISPDPDVDETSFSTSLTRQQEFLQQILPRSYANEVRILRGKSISGYDGTYMRLLEEKLSESEGNVACISTSLERITRSADGPELLSSLFTRLYEDNGHRHIALSLLWDAFTTVDASSALRCPADPWGQAVLDNWNSVLQEQARAPSGTDLLNPIVQPIVWVGDGIMSSSPAWPHIERHALNSEKFVRALKWSSYQGEKNLELPTHLQRDDDGRGLDQDLAETWREFAREKLDIDQSRISLGYLNGRNSWACSCPLIGPDRHANDCQCQCSFCRSMRACPCEEGACSCPALCNCTCVHCHPVSSLPMFSLSGFDVDTPQTPKKTKKDVDSGSSSRICKTPGCESPAPSWGPGGLYCQPCSRKQKQNRSCATEECARYALANEPWCQSCAAANNMTQSIRRCATEGCDRLAPVGSTGGRYCGLCGQRKAMAKRAEKKRIADEEEGVQPKKKRATRARQPAVDVRKCAIEGCAGTSPLGGKYGKFCSAKCRRSKNIIEEESVKEEKGIEEEEYIKKEEEWVS</sequence>
<protein>
    <recommendedName>
        <fullName evidence="4">Tesmin/TSO1-like CXC domain-containing protein</fullName>
    </recommendedName>
</protein>
<comment type="caution">
    <text evidence="2">The sequence shown here is derived from an EMBL/GenBank/DDBJ whole genome shotgun (WGS) entry which is preliminary data.</text>
</comment>
<evidence type="ECO:0000256" key="1">
    <source>
        <dbReference type="SAM" id="MobiDB-lite"/>
    </source>
</evidence>